<proteinExistence type="predicted"/>
<accession>A0ABY1Q3K9</accession>
<gene>
    <name evidence="1" type="ORF">SAMN06296065_102421</name>
</gene>
<keyword evidence="2" id="KW-1185">Reference proteome</keyword>
<dbReference type="Proteomes" id="UP001157910">
    <property type="component" value="Unassembled WGS sequence"/>
</dbReference>
<evidence type="ECO:0000313" key="2">
    <source>
        <dbReference type="Proteomes" id="UP001157910"/>
    </source>
</evidence>
<comment type="caution">
    <text evidence="1">The sequence shown here is derived from an EMBL/GenBank/DDBJ whole genome shotgun (WGS) entry which is preliminary data.</text>
</comment>
<protein>
    <submittedName>
        <fullName evidence="1">Uncharacterized protein</fullName>
    </submittedName>
</protein>
<reference evidence="1 2" key="1">
    <citation type="submission" date="2017-05" db="EMBL/GenBank/DDBJ databases">
        <authorList>
            <person name="Varghese N."/>
            <person name="Submissions S."/>
        </authorList>
    </citation>
    <scope>NUCLEOTIDE SEQUENCE [LARGE SCALE GENOMIC DNA]</scope>
    <source>
        <strain evidence="1 2">SM16</strain>
    </source>
</reference>
<sequence length="124" mass="14032">MTAIIDHMIAYYVAGPANDLDIATRWYPYGELGLIIEDKFSIASRKFGPKVRKHAKEAGKTFLDTMIAKGAWETKENEYGGRMHQFQSGTFKDALREQQEKDPIIQKAKADPGYWDKAFADLSA</sequence>
<organism evidence="1 2">
    <name type="scientific">Novosphingobium panipatense</name>
    <dbReference type="NCBI Taxonomy" id="428991"/>
    <lineage>
        <taxon>Bacteria</taxon>
        <taxon>Pseudomonadati</taxon>
        <taxon>Pseudomonadota</taxon>
        <taxon>Alphaproteobacteria</taxon>
        <taxon>Sphingomonadales</taxon>
        <taxon>Sphingomonadaceae</taxon>
        <taxon>Novosphingobium</taxon>
    </lineage>
</organism>
<evidence type="ECO:0000313" key="1">
    <source>
        <dbReference type="EMBL" id="SMP58109.1"/>
    </source>
</evidence>
<dbReference type="EMBL" id="FXUI01000002">
    <property type="protein sequence ID" value="SMP58109.1"/>
    <property type="molecule type" value="Genomic_DNA"/>
</dbReference>
<name>A0ABY1Q3K9_9SPHN</name>
<dbReference type="RefSeq" id="WP_283405406.1">
    <property type="nucleotide sequence ID" value="NZ_FXUI01000002.1"/>
</dbReference>